<dbReference type="RefSeq" id="WP_000762696.1">
    <property type="nucleotide sequence ID" value="NZ_CP043887.1"/>
</dbReference>
<dbReference type="AlphaFoldDB" id="A0AAQ0B0Z7"/>
<gene>
    <name evidence="1" type="ORF">Lepto782_22785</name>
</gene>
<evidence type="ECO:0000313" key="2">
    <source>
        <dbReference type="Proteomes" id="UP000663124"/>
    </source>
</evidence>
<protein>
    <submittedName>
        <fullName evidence="1">Uncharacterized protein</fullName>
    </submittedName>
</protein>
<keyword evidence="1" id="KW-0614">Plasmid</keyword>
<organism evidence="1 2">
    <name type="scientific">Leptospira interrogans serovar Canicola</name>
    <dbReference type="NCBI Taxonomy" id="211880"/>
    <lineage>
        <taxon>Bacteria</taxon>
        <taxon>Pseudomonadati</taxon>
        <taxon>Spirochaetota</taxon>
        <taxon>Spirochaetia</taxon>
        <taxon>Leptospirales</taxon>
        <taxon>Leptospiraceae</taxon>
        <taxon>Leptospira</taxon>
    </lineage>
</organism>
<evidence type="ECO:0000313" key="1">
    <source>
        <dbReference type="EMBL" id="QOI45025.1"/>
    </source>
</evidence>
<sequence>MKLDLINNAEHSLFHACSLFHSSQEDDPENKLYDDQEAIIYEQKGNKMTFALEGYHRPPQKYLSVISLLLLFQSLELLIKDALIDQFGESVIWKKTDYSINLSESIELYNKFSAIKLEKNILLEYKKLRNALEHFELKNTYNQILEIIKYLFCEIWILYKTTKSINIINHFQWDLWKDREVPFHYTLIELFKDSKRIKSYLPVLIDGKNHGFCLDCCFQNVENQTLICMVCNNENDFLI</sequence>
<dbReference type="Proteomes" id="UP000663124">
    <property type="component" value="Plasmid p2"/>
</dbReference>
<dbReference type="EMBL" id="CP043887">
    <property type="protein sequence ID" value="QOI45025.1"/>
    <property type="molecule type" value="Genomic_DNA"/>
</dbReference>
<geneLocation type="plasmid" evidence="1 2">
    <name>p2</name>
</geneLocation>
<accession>A0AAQ0B0Z7</accession>
<proteinExistence type="predicted"/>
<name>A0AAQ0B0Z7_LEPIR</name>
<reference evidence="1" key="1">
    <citation type="submission" date="2019-09" db="EMBL/GenBank/DDBJ databases">
        <title>Comparative Genomics of Leptospira interrogans Reveals Genome Plasticity - A Common Adaptive Strategy for Survival in Various Hosts.</title>
        <authorList>
            <person name="Ramli S.R."/>
            <person name="Bunk B."/>
            <person name="Goris M."/>
            <person name="Bhuju S."/>
            <person name="Jarek M."/>
            <person name="Sproer C."/>
            <person name="Mustakim S."/>
            <person name="Strommenger B."/>
            <person name="Pessler F."/>
        </authorList>
    </citation>
    <scope>NUCLEOTIDE SEQUENCE</scope>
    <source>
        <strain evidence="1">782</strain>
        <plasmid evidence="1">p2</plasmid>
    </source>
</reference>